<accession>A0A2K4ZGP7</accession>
<dbReference type="EMBL" id="OFSM01000011">
    <property type="protein sequence ID" value="SOY29650.1"/>
    <property type="molecule type" value="Genomic_DNA"/>
</dbReference>
<proteinExistence type="predicted"/>
<organism evidence="1 2">
    <name type="scientific">Acetatifactor muris</name>
    <dbReference type="NCBI Taxonomy" id="879566"/>
    <lineage>
        <taxon>Bacteria</taxon>
        <taxon>Bacillati</taxon>
        <taxon>Bacillota</taxon>
        <taxon>Clostridia</taxon>
        <taxon>Lachnospirales</taxon>
        <taxon>Lachnospiraceae</taxon>
        <taxon>Acetatifactor</taxon>
    </lineage>
</organism>
<dbReference type="AlphaFoldDB" id="A0A2K4ZGP7"/>
<name>A0A2K4ZGP7_9FIRM</name>
<evidence type="ECO:0000313" key="1">
    <source>
        <dbReference type="EMBL" id="SOY29650.1"/>
    </source>
</evidence>
<protein>
    <submittedName>
        <fullName evidence="1">Uncharacterized protein</fullName>
    </submittedName>
</protein>
<reference evidence="1 2" key="1">
    <citation type="submission" date="2018-01" db="EMBL/GenBank/DDBJ databases">
        <authorList>
            <person name="Gaut B.S."/>
            <person name="Morton B.R."/>
            <person name="Clegg M.T."/>
            <person name="Duvall M.R."/>
        </authorList>
    </citation>
    <scope>NUCLEOTIDE SEQUENCE [LARGE SCALE GENOMIC DNA]</scope>
    <source>
        <strain evidence="1">GP69</strain>
    </source>
</reference>
<evidence type="ECO:0000313" key="2">
    <source>
        <dbReference type="Proteomes" id="UP000236311"/>
    </source>
</evidence>
<gene>
    <name evidence="1" type="ORF">AMURIS_02371</name>
</gene>
<dbReference type="Proteomes" id="UP000236311">
    <property type="component" value="Unassembled WGS sequence"/>
</dbReference>
<sequence>MKLVIEVKRRRMSVTQGEADVYVNDQKVITFGDKIEMIKEGERCYGENIGGWGSKKPDSSFIAGYLWHPHDELYSYKEKLERILVDGEELEALGVNIEDMKESAR</sequence>
<keyword evidence="2" id="KW-1185">Reference proteome</keyword>
<dbReference type="RefSeq" id="WP_103239748.1">
    <property type="nucleotide sequence ID" value="NZ_JANJZD010000010.1"/>
</dbReference>